<feature type="transmembrane region" description="Helical" evidence="9">
    <location>
        <begin position="262"/>
        <end position="283"/>
    </location>
</feature>
<reference evidence="10 11" key="1">
    <citation type="journal article" date="2015" name="Genome Biol. Evol.">
        <title>Phylogenomic analyses indicate that early fungi evolved digesting cell walls of algal ancestors of land plants.</title>
        <authorList>
            <person name="Chang Y."/>
            <person name="Wang S."/>
            <person name="Sekimoto S."/>
            <person name="Aerts A.L."/>
            <person name="Choi C."/>
            <person name="Clum A."/>
            <person name="LaButti K.M."/>
            <person name="Lindquist E.A."/>
            <person name="Yee Ngan C."/>
            <person name="Ohm R.A."/>
            <person name="Salamov A.A."/>
            <person name="Grigoriev I.V."/>
            <person name="Spatafora J.W."/>
            <person name="Berbee M.L."/>
        </authorList>
    </citation>
    <scope>NUCLEOTIDE SEQUENCE [LARGE SCALE GENOMIC DNA]</scope>
    <source>
        <strain evidence="10 11">JEL478</strain>
    </source>
</reference>
<evidence type="ECO:0000313" key="11">
    <source>
        <dbReference type="Proteomes" id="UP000070544"/>
    </source>
</evidence>
<feature type="region of interest" description="Disordered" evidence="8">
    <location>
        <begin position="372"/>
        <end position="491"/>
    </location>
</feature>
<keyword evidence="7 9" id="KW-0472">Membrane</keyword>
<feature type="transmembrane region" description="Helical" evidence="9">
    <location>
        <begin position="337"/>
        <end position="355"/>
    </location>
</feature>
<evidence type="ECO:0000313" key="10">
    <source>
        <dbReference type="EMBL" id="KXS21850.1"/>
    </source>
</evidence>
<gene>
    <name evidence="10" type="ORF">M427DRAFT_93157</name>
</gene>
<dbReference type="SMART" id="SM00730">
    <property type="entry name" value="PSN"/>
    <property type="match status" value="1"/>
</dbReference>
<dbReference type="EMBL" id="KQ965732">
    <property type="protein sequence ID" value="KXS21850.1"/>
    <property type="molecule type" value="Genomic_DNA"/>
</dbReference>
<keyword evidence="6 9" id="KW-1133">Transmembrane helix</keyword>
<evidence type="ECO:0000256" key="9">
    <source>
        <dbReference type="SAM" id="Phobius"/>
    </source>
</evidence>
<name>A0A139AYS1_GONPJ</name>
<feature type="transmembrane region" description="Helical" evidence="9">
    <location>
        <begin position="74"/>
        <end position="94"/>
    </location>
</feature>
<dbReference type="AlphaFoldDB" id="A0A139AYS1"/>
<dbReference type="GO" id="GO:0006465">
    <property type="term" value="P:signal peptide processing"/>
    <property type="evidence" value="ECO:0007669"/>
    <property type="project" value="TreeGrafter"/>
</dbReference>
<dbReference type="Proteomes" id="UP000070544">
    <property type="component" value="Unassembled WGS sequence"/>
</dbReference>
<comment type="similarity">
    <text evidence="2">Belongs to the peptidase A22B family.</text>
</comment>
<evidence type="ECO:0008006" key="12">
    <source>
        <dbReference type="Google" id="ProtNLM"/>
    </source>
</evidence>
<keyword evidence="4" id="KW-0378">Hydrolase</keyword>
<dbReference type="InterPro" id="IPR006639">
    <property type="entry name" value="Preselin/SPP"/>
</dbReference>
<evidence type="ECO:0000256" key="8">
    <source>
        <dbReference type="SAM" id="MobiDB-lite"/>
    </source>
</evidence>
<dbReference type="PANTHER" id="PTHR12174:SF23">
    <property type="entry name" value="MINOR HISTOCOMPATIBILITY ANTIGEN H13"/>
    <property type="match status" value="1"/>
</dbReference>
<dbReference type="InterPro" id="IPR007369">
    <property type="entry name" value="Peptidase_A22B_SPP"/>
</dbReference>
<feature type="transmembrane region" description="Helical" evidence="9">
    <location>
        <begin position="147"/>
        <end position="170"/>
    </location>
</feature>
<keyword evidence="5" id="KW-0256">Endoplasmic reticulum</keyword>
<protein>
    <recommendedName>
        <fullName evidence="12">Peptidase A22B, signal peptide peptidase</fullName>
    </recommendedName>
</protein>
<dbReference type="GO" id="GO:0042500">
    <property type="term" value="F:aspartic endopeptidase activity, intramembrane cleaving"/>
    <property type="evidence" value="ECO:0007669"/>
    <property type="project" value="InterPro"/>
</dbReference>
<dbReference type="GO" id="GO:0033619">
    <property type="term" value="P:membrane protein proteolysis"/>
    <property type="evidence" value="ECO:0007669"/>
    <property type="project" value="TreeGrafter"/>
</dbReference>
<sequence length="491" mass="53148">MSSNGTAQQADHAEPLESTIFVAYGALLVMAILPIFVGSRASVKFPKKTGKGKKKGGVDEDDDGSEFFRLEDAYWFPIIGSATLLGLYLLFTYLDKDYINFLLTGYFGLLGVGALAKSILDFSRFLTGWEIKGDYSLQMWKRDKEILSYRFSIFHLVVLGSSIALTAHYVISKQWLLSNLYGEAFSASAIALLNLDSFWTGIILLSGLFIYDIFWVFFTPVMVTVAKGLDVPIKVVWPRDVIALVEKNGIWGLIGNVEKASFAMLGLGDIVIPGLFIALCLRFDYHNFLASKKGKASSSQKTWSFPKPYFTACLISYILGLITTVTVMHTFQAAQPALLYLSPACILSALGTAFVRGEVKALFAYTEGEDVDEAGKSKKGTSEATTESGEKSQPALSEATAAVAPRAPSQKPTAASGKMLSDILEPKKPERPVSPPNVEKTNGAVKRPAASAPKAKSKQEEAPVPAGSPDVGDRELAQWLSKSGAKLSGKA</sequence>
<dbReference type="GO" id="GO:0098553">
    <property type="term" value="C:lumenal side of endoplasmic reticulum membrane"/>
    <property type="evidence" value="ECO:0007669"/>
    <property type="project" value="TreeGrafter"/>
</dbReference>
<comment type="subcellular location">
    <subcellularLocation>
        <location evidence="1">Endoplasmic reticulum membrane</location>
        <topology evidence="1">Multi-pass membrane protein</topology>
    </subcellularLocation>
</comment>
<evidence type="ECO:0000256" key="2">
    <source>
        <dbReference type="ARBA" id="ARBA00006859"/>
    </source>
</evidence>
<dbReference type="STRING" id="1344416.A0A139AYS1"/>
<feature type="transmembrane region" description="Helical" evidence="9">
    <location>
        <begin position="309"/>
        <end position="331"/>
    </location>
</feature>
<organism evidence="10 11">
    <name type="scientific">Gonapodya prolifera (strain JEL478)</name>
    <name type="common">Monoblepharis prolifera</name>
    <dbReference type="NCBI Taxonomy" id="1344416"/>
    <lineage>
        <taxon>Eukaryota</taxon>
        <taxon>Fungi</taxon>
        <taxon>Fungi incertae sedis</taxon>
        <taxon>Chytridiomycota</taxon>
        <taxon>Chytridiomycota incertae sedis</taxon>
        <taxon>Monoblepharidomycetes</taxon>
        <taxon>Monoblepharidales</taxon>
        <taxon>Gonapodyaceae</taxon>
        <taxon>Gonapodya</taxon>
    </lineage>
</organism>
<evidence type="ECO:0000256" key="6">
    <source>
        <dbReference type="ARBA" id="ARBA00022989"/>
    </source>
</evidence>
<dbReference type="OrthoDB" id="29661at2759"/>
<evidence type="ECO:0000256" key="1">
    <source>
        <dbReference type="ARBA" id="ARBA00004477"/>
    </source>
</evidence>
<accession>A0A139AYS1</accession>
<evidence type="ECO:0000256" key="5">
    <source>
        <dbReference type="ARBA" id="ARBA00022824"/>
    </source>
</evidence>
<dbReference type="GO" id="GO:0098554">
    <property type="term" value="C:cytoplasmic side of endoplasmic reticulum membrane"/>
    <property type="evidence" value="ECO:0007669"/>
    <property type="project" value="TreeGrafter"/>
</dbReference>
<evidence type="ECO:0000256" key="7">
    <source>
        <dbReference type="ARBA" id="ARBA00023136"/>
    </source>
</evidence>
<feature type="transmembrane region" description="Helical" evidence="9">
    <location>
        <begin position="106"/>
        <end position="126"/>
    </location>
</feature>
<evidence type="ECO:0000256" key="4">
    <source>
        <dbReference type="ARBA" id="ARBA00022801"/>
    </source>
</evidence>
<feature type="transmembrane region" description="Helical" evidence="9">
    <location>
        <begin position="202"/>
        <end position="223"/>
    </location>
</feature>
<dbReference type="PANTHER" id="PTHR12174">
    <property type="entry name" value="SIGNAL PEPTIDE PEPTIDASE"/>
    <property type="match status" value="1"/>
</dbReference>
<evidence type="ECO:0000256" key="3">
    <source>
        <dbReference type="ARBA" id="ARBA00022692"/>
    </source>
</evidence>
<keyword evidence="3 9" id="KW-0812">Transmembrane</keyword>
<dbReference type="Pfam" id="PF04258">
    <property type="entry name" value="Peptidase_A22B"/>
    <property type="match status" value="1"/>
</dbReference>
<keyword evidence="11" id="KW-1185">Reference proteome</keyword>
<feature type="transmembrane region" description="Helical" evidence="9">
    <location>
        <begin position="20"/>
        <end position="38"/>
    </location>
</feature>
<proteinExistence type="inferred from homology"/>